<dbReference type="InterPro" id="IPR022482">
    <property type="entry name" value="Proteasome_ATPase"/>
</dbReference>
<dbReference type="GO" id="GO:0005524">
    <property type="term" value="F:ATP binding"/>
    <property type="evidence" value="ECO:0007669"/>
    <property type="project" value="UniProtKB-UniRule"/>
</dbReference>
<feature type="region of interest" description="Disordered" evidence="6">
    <location>
        <begin position="524"/>
        <end position="574"/>
    </location>
</feature>
<dbReference type="PANTHER" id="PTHR23077">
    <property type="entry name" value="AAA-FAMILY ATPASE"/>
    <property type="match status" value="1"/>
</dbReference>
<dbReference type="InterPro" id="IPR003593">
    <property type="entry name" value="AAA+_ATPase"/>
</dbReference>
<dbReference type="FunFam" id="3.40.50.300:FF:001025">
    <property type="entry name" value="ATPase family, AAA domain-containing 2B"/>
    <property type="match status" value="1"/>
</dbReference>
<proteinExistence type="inferred from homology"/>
<comment type="similarity">
    <text evidence="4 5">Belongs to the AAA ATPase family.</text>
</comment>
<evidence type="ECO:0000313" key="8">
    <source>
        <dbReference type="EMBL" id="PMB99234.1"/>
    </source>
</evidence>
<dbReference type="SUPFAM" id="SSF52540">
    <property type="entry name" value="P-loop containing nucleoside triphosphate hydrolases"/>
    <property type="match status" value="1"/>
</dbReference>
<keyword evidence="8" id="KW-0647">Proteasome</keyword>
<evidence type="ECO:0000259" key="7">
    <source>
        <dbReference type="SMART" id="SM00382"/>
    </source>
</evidence>
<dbReference type="Gene3D" id="2.40.50.140">
    <property type="entry name" value="Nucleic acid-binding proteins"/>
    <property type="match status" value="2"/>
</dbReference>
<dbReference type="HAMAP" id="MF_02112">
    <property type="entry name" value="ARC_ATPase"/>
    <property type="match status" value="1"/>
</dbReference>
<dbReference type="Gene3D" id="1.10.8.60">
    <property type="match status" value="1"/>
</dbReference>
<keyword evidence="2 4" id="KW-0067">ATP-binding</keyword>
<dbReference type="Gene3D" id="1.20.5.170">
    <property type="match status" value="1"/>
</dbReference>
<dbReference type="OrthoDB" id="9809379at2"/>
<dbReference type="PANTHER" id="PTHR23077:SF144">
    <property type="entry name" value="PROTEASOME-ASSOCIATED ATPASE"/>
    <property type="match status" value="1"/>
</dbReference>
<dbReference type="InterPro" id="IPR050168">
    <property type="entry name" value="AAA_ATPase_domain"/>
</dbReference>
<dbReference type="InterPro" id="IPR012340">
    <property type="entry name" value="NA-bd_OB-fold"/>
</dbReference>
<dbReference type="Proteomes" id="UP000235703">
    <property type="component" value="Unassembled WGS sequence"/>
</dbReference>
<accession>A0A2N6PKN0</accession>
<feature type="coiled-coil region" evidence="4">
    <location>
        <begin position="12"/>
        <end position="57"/>
    </location>
</feature>
<dbReference type="NCBIfam" id="TIGR03689">
    <property type="entry name" value="pup_AAA"/>
    <property type="match status" value="1"/>
</dbReference>
<dbReference type="InterPro" id="IPR003960">
    <property type="entry name" value="ATPase_AAA_CS"/>
</dbReference>
<dbReference type="AlphaFoldDB" id="A0A2N6PKN0"/>
<evidence type="ECO:0000256" key="4">
    <source>
        <dbReference type="HAMAP-Rule" id="MF_02112"/>
    </source>
</evidence>
<dbReference type="Gene3D" id="3.40.50.300">
    <property type="entry name" value="P-loop containing nucleotide triphosphate hydrolases"/>
    <property type="match status" value="1"/>
</dbReference>
<evidence type="ECO:0000256" key="5">
    <source>
        <dbReference type="RuleBase" id="RU003651"/>
    </source>
</evidence>
<dbReference type="InterPro" id="IPR041626">
    <property type="entry name" value="Prot_ATP_ID_OB_N"/>
</dbReference>
<dbReference type="Pfam" id="PF17758">
    <property type="entry name" value="Prot_ATP_ID_OB_N"/>
    <property type="match status" value="1"/>
</dbReference>
<dbReference type="PROSITE" id="PS00674">
    <property type="entry name" value="AAA"/>
    <property type="match status" value="1"/>
</dbReference>
<dbReference type="Pfam" id="PF16450">
    <property type="entry name" value="Prot_ATP_ID_OB_C"/>
    <property type="match status" value="1"/>
</dbReference>
<feature type="compositionally biased region" description="Basic and acidic residues" evidence="6">
    <location>
        <begin position="540"/>
        <end position="554"/>
    </location>
</feature>
<dbReference type="InterPro" id="IPR003959">
    <property type="entry name" value="ATPase_AAA_core"/>
</dbReference>
<gene>
    <name evidence="4 8" type="primary">arc</name>
    <name evidence="8" type="ORF">CJ198_01465</name>
</gene>
<reference evidence="8 9" key="1">
    <citation type="submission" date="2017-09" db="EMBL/GenBank/DDBJ databases">
        <title>Bacterial strain isolated from the female urinary microbiota.</title>
        <authorList>
            <person name="Thomas-White K."/>
            <person name="Kumar N."/>
            <person name="Forster S."/>
            <person name="Putonti C."/>
            <person name="Lawley T."/>
            <person name="Wolfe A.J."/>
        </authorList>
    </citation>
    <scope>NUCLEOTIDE SEQUENCE [LARGE SCALE GENOMIC DNA]</scope>
    <source>
        <strain evidence="8 9">UMB0680</strain>
    </source>
</reference>
<evidence type="ECO:0000256" key="1">
    <source>
        <dbReference type="ARBA" id="ARBA00022741"/>
    </source>
</evidence>
<dbReference type="InterPro" id="IPR032501">
    <property type="entry name" value="Prot_ATP_ID_OB_2nd"/>
</dbReference>
<name>A0A2N6PKN0_9MICO</name>
<organism evidence="8 9">
    <name type="scientific">Brevibacterium luteolum</name>
    <dbReference type="NCBI Taxonomy" id="199591"/>
    <lineage>
        <taxon>Bacteria</taxon>
        <taxon>Bacillati</taxon>
        <taxon>Actinomycetota</taxon>
        <taxon>Actinomycetes</taxon>
        <taxon>Micrococcales</taxon>
        <taxon>Brevibacteriaceae</taxon>
        <taxon>Brevibacterium</taxon>
    </lineage>
</organism>
<dbReference type="GO" id="GO:0019941">
    <property type="term" value="P:modification-dependent protein catabolic process"/>
    <property type="evidence" value="ECO:0007669"/>
    <property type="project" value="InterPro"/>
</dbReference>
<dbReference type="EMBL" id="PNFZ01000001">
    <property type="protein sequence ID" value="PMB99234.1"/>
    <property type="molecule type" value="Genomic_DNA"/>
</dbReference>
<keyword evidence="3 4" id="KW-0175">Coiled coil</keyword>
<dbReference type="GO" id="GO:0000502">
    <property type="term" value="C:proteasome complex"/>
    <property type="evidence" value="ECO:0007669"/>
    <property type="project" value="UniProtKB-KW"/>
</dbReference>
<evidence type="ECO:0000256" key="3">
    <source>
        <dbReference type="ARBA" id="ARBA00023054"/>
    </source>
</evidence>
<evidence type="ECO:0000256" key="6">
    <source>
        <dbReference type="SAM" id="MobiDB-lite"/>
    </source>
</evidence>
<protein>
    <recommendedName>
        <fullName evidence="4">AAA ATPase forming ring-shaped complexes</fullName>
        <shortName evidence="4">ARC</shortName>
    </recommendedName>
</protein>
<keyword evidence="1 4" id="KW-0547">Nucleotide-binding</keyword>
<feature type="binding site" evidence="4">
    <location>
        <begin position="245"/>
        <end position="250"/>
    </location>
    <ligand>
        <name>ATP</name>
        <dbReference type="ChEBI" id="CHEBI:30616"/>
    </ligand>
</feature>
<comment type="subunit">
    <text evidence="4">Homohexamer. Assembles into a hexameric ring structure.</text>
</comment>
<comment type="caution">
    <text evidence="8">The sequence shown here is derived from an EMBL/GenBank/DDBJ whole genome shotgun (WGS) entry which is preliminary data.</text>
</comment>
<feature type="domain" description="AAA+ ATPase" evidence="7">
    <location>
        <begin position="234"/>
        <end position="384"/>
    </location>
</feature>
<evidence type="ECO:0000313" key="9">
    <source>
        <dbReference type="Proteomes" id="UP000235703"/>
    </source>
</evidence>
<sequence length="574" mass="63442">MSPTTPDSTADLAKLRKDSAQLRQQLFNASKRNEALAKTLRQARDELARIRTEAERMSDPPNSFGTVLEVVTDAEGVPELDVHVSGRRMRVAISTELDTAELRPGIQVRLSEGLVALEACDYNRVGDVVTVREVMSDDRILIGTPGDDEQVYILSAVLQEEGVRPGDAVLVDTRTRFAYEKIAKPEVSSLLLEAVPDISYNDIGGLEAQIDMIQDAVEMPFEHPELYTEHGLKPPKGILLYGPPGCGKTLIAKAVAHSLAQRRGDATTRSYFLNIKGPELLDKYVGETERQLRLIFARAREKATAGSPVVVFFDEMESLFRTRGTGKSSDVETTIVPQLLAEIDGVEQLENVIVIGASNREDLIDPAILRPGRLDVKIRIQRPDRSGAAEIFSKYLVPELPLHETVLDADEGSRVQAVEALIWRCVERMYAHSEENEFVEVTYADGSAEVLYYSDFASGAMISNIVDRAKKHAIKALLSDGQRGISWEHLEQAIVEEFSEHEDLPNTSNPDEWSRISGRKGERVTHLRMLGQQRSQAAEADARAERDRQLDAEVRAASGTVGQPETATPDPGLL</sequence>
<dbReference type="SMART" id="SM00382">
    <property type="entry name" value="AAA"/>
    <property type="match status" value="1"/>
</dbReference>
<dbReference type="GO" id="GO:0010498">
    <property type="term" value="P:proteasomal protein catabolic process"/>
    <property type="evidence" value="ECO:0007669"/>
    <property type="project" value="InterPro"/>
</dbReference>
<evidence type="ECO:0000256" key="2">
    <source>
        <dbReference type="ARBA" id="ARBA00022840"/>
    </source>
</evidence>
<dbReference type="Pfam" id="PF00004">
    <property type="entry name" value="AAA"/>
    <property type="match status" value="1"/>
</dbReference>
<keyword evidence="9" id="KW-1185">Reference proteome</keyword>
<dbReference type="InterPro" id="IPR027417">
    <property type="entry name" value="P-loop_NTPase"/>
</dbReference>
<dbReference type="GO" id="GO:0016887">
    <property type="term" value="F:ATP hydrolysis activity"/>
    <property type="evidence" value="ECO:0007669"/>
    <property type="project" value="UniProtKB-UniRule"/>
</dbReference>